<feature type="compositionally biased region" description="Low complexity" evidence="3">
    <location>
        <begin position="20"/>
        <end position="34"/>
    </location>
</feature>
<gene>
    <name evidence="4" type="ORF">OPV22_024195</name>
</gene>
<keyword evidence="5" id="KW-1185">Reference proteome</keyword>
<dbReference type="AlphaFoldDB" id="A0AAV8QSD1"/>
<organism evidence="4 5">
    <name type="scientific">Ensete ventricosum</name>
    <name type="common">Abyssinian banana</name>
    <name type="synonym">Musa ensete</name>
    <dbReference type="NCBI Taxonomy" id="4639"/>
    <lineage>
        <taxon>Eukaryota</taxon>
        <taxon>Viridiplantae</taxon>
        <taxon>Streptophyta</taxon>
        <taxon>Embryophyta</taxon>
        <taxon>Tracheophyta</taxon>
        <taxon>Spermatophyta</taxon>
        <taxon>Magnoliopsida</taxon>
        <taxon>Liliopsida</taxon>
        <taxon>Zingiberales</taxon>
        <taxon>Musaceae</taxon>
        <taxon>Ensete</taxon>
    </lineage>
</organism>
<feature type="compositionally biased region" description="Polar residues" evidence="3">
    <location>
        <begin position="146"/>
        <end position="180"/>
    </location>
</feature>
<evidence type="ECO:0000256" key="1">
    <source>
        <dbReference type="ARBA" id="ARBA00004123"/>
    </source>
</evidence>
<feature type="compositionally biased region" description="Basic residues" evidence="3">
    <location>
        <begin position="1"/>
        <end position="10"/>
    </location>
</feature>
<keyword evidence="2" id="KW-0539">Nucleus</keyword>
<feature type="compositionally biased region" description="Low complexity" evidence="3">
    <location>
        <begin position="47"/>
        <end position="65"/>
    </location>
</feature>
<dbReference type="PANTHER" id="PTHR33172">
    <property type="entry name" value="OS08G0516900 PROTEIN"/>
    <property type="match status" value="1"/>
</dbReference>
<dbReference type="PANTHER" id="PTHR33172:SF37">
    <property type="entry name" value="PROTEIN OXIDATIVE STRESS 3 LIKE 1"/>
    <property type="match status" value="1"/>
</dbReference>
<feature type="region of interest" description="Disordered" evidence="3">
    <location>
        <begin position="1"/>
        <end position="251"/>
    </location>
</feature>
<dbReference type="EMBL" id="JAQQAF010000006">
    <property type="protein sequence ID" value="KAJ8480468.1"/>
    <property type="molecule type" value="Genomic_DNA"/>
</dbReference>
<evidence type="ECO:0000256" key="3">
    <source>
        <dbReference type="SAM" id="MobiDB-lite"/>
    </source>
</evidence>
<accession>A0AAV8QSD1</accession>
<dbReference type="InterPro" id="IPR051992">
    <property type="entry name" value="OxStress_Response_Reg"/>
</dbReference>
<name>A0AAV8QSD1_ENSVE</name>
<evidence type="ECO:0000313" key="4">
    <source>
        <dbReference type="EMBL" id="KAJ8480468.1"/>
    </source>
</evidence>
<comment type="subcellular location">
    <subcellularLocation>
        <location evidence="1">Nucleus</location>
    </subcellularLocation>
</comment>
<feature type="compositionally biased region" description="Polar residues" evidence="3">
    <location>
        <begin position="233"/>
        <end position="242"/>
    </location>
</feature>
<comment type="caution">
    <text evidence="4">The sequence shown here is derived from an EMBL/GenBank/DDBJ whole genome shotgun (WGS) entry which is preliminary data.</text>
</comment>
<dbReference type="GO" id="GO:0005634">
    <property type="term" value="C:nucleus"/>
    <property type="evidence" value="ECO:0007669"/>
    <property type="project" value="UniProtKB-SubCell"/>
</dbReference>
<sequence length="251" mass="25656">MPIARGRRGGTGRPGLVHWTATRRSTSGAAARRGMCPKAKSGDEDSCSSSSIGQDSDIVAGGSASEGEESRETETESGSKGPLDTSEALDESPPMRRGGLSGFYTGRSKSFHSLSDAEACSSAGEIGKPENAYSRKRRNQLAASIRRSNSQHNETGGSNEGLSSKTHSAAGGSTVTANTITPSSGSASYGATTTIEEARDPTPPGLLQEEAGDSSAAATAEEEQDPPGRPQEESGNTSTAASTDEEEGDPA</sequence>
<proteinExistence type="predicted"/>
<evidence type="ECO:0000313" key="5">
    <source>
        <dbReference type="Proteomes" id="UP001222027"/>
    </source>
</evidence>
<reference evidence="4 5" key="1">
    <citation type="submission" date="2022-12" db="EMBL/GenBank/DDBJ databases">
        <title>Chromosome-scale assembly of the Ensete ventricosum genome.</title>
        <authorList>
            <person name="Dussert Y."/>
            <person name="Stocks J."/>
            <person name="Wendawek A."/>
            <person name="Woldeyes F."/>
            <person name="Nichols R.A."/>
            <person name="Borrell J.S."/>
        </authorList>
    </citation>
    <scope>NUCLEOTIDE SEQUENCE [LARGE SCALE GENOMIC DNA]</scope>
    <source>
        <strain evidence="5">cv. Maze</strain>
        <tissue evidence="4">Seeds</tissue>
    </source>
</reference>
<dbReference type="GO" id="GO:0006950">
    <property type="term" value="P:response to stress"/>
    <property type="evidence" value="ECO:0007669"/>
    <property type="project" value="UniProtKB-ARBA"/>
</dbReference>
<feature type="compositionally biased region" description="Low complexity" evidence="3">
    <location>
        <begin position="181"/>
        <end position="194"/>
    </location>
</feature>
<dbReference type="Proteomes" id="UP001222027">
    <property type="component" value="Unassembled WGS sequence"/>
</dbReference>
<evidence type="ECO:0000256" key="2">
    <source>
        <dbReference type="ARBA" id="ARBA00023242"/>
    </source>
</evidence>
<protein>
    <submittedName>
        <fullName evidence="4">Uncharacterized protein</fullName>
    </submittedName>
</protein>